<dbReference type="PANTHER" id="PTHR33164">
    <property type="entry name" value="TRANSCRIPTIONAL REGULATOR, MARR FAMILY"/>
    <property type="match status" value="1"/>
</dbReference>
<dbReference type="InterPro" id="IPR036388">
    <property type="entry name" value="WH-like_DNA-bd_sf"/>
</dbReference>
<dbReference type="GO" id="GO:0003700">
    <property type="term" value="F:DNA-binding transcription factor activity"/>
    <property type="evidence" value="ECO:0007669"/>
    <property type="project" value="InterPro"/>
</dbReference>
<feature type="domain" description="HTH marR-type" evidence="4">
    <location>
        <begin position="1"/>
        <end position="142"/>
    </location>
</feature>
<dbReference type="InterPro" id="IPR039422">
    <property type="entry name" value="MarR/SlyA-like"/>
</dbReference>
<protein>
    <submittedName>
        <fullName evidence="5">MarR family transcriptional regulator</fullName>
    </submittedName>
</protein>
<keyword evidence="2" id="KW-0238">DNA-binding</keyword>
<sequence length="153" mass="16283">MNIDLHQFHGLLHSASLVEAELRRHIAPLGIHPRQAQILDAMDRLGPVSQADLAAGFGVTPASMSTMTDRLLGAGYITRTPNPVSRRENVLELTEKGRTLLEGIAKAWTAVDATISTVLGKNADAFITQAQLLRDGLGGAVPGAARATIKLDQ</sequence>
<dbReference type="GO" id="GO:0003677">
    <property type="term" value="F:DNA binding"/>
    <property type="evidence" value="ECO:0007669"/>
    <property type="project" value="UniProtKB-KW"/>
</dbReference>
<dbReference type="AlphaFoldDB" id="A0AAW7XQM3"/>
<evidence type="ECO:0000313" key="5">
    <source>
        <dbReference type="EMBL" id="MDO6456305.1"/>
    </source>
</evidence>
<comment type="caution">
    <text evidence="5">The sequence shown here is derived from an EMBL/GenBank/DDBJ whole genome shotgun (WGS) entry which is preliminary data.</text>
</comment>
<evidence type="ECO:0000256" key="2">
    <source>
        <dbReference type="ARBA" id="ARBA00023125"/>
    </source>
</evidence>
<dbReference type="PRINTS" id="PR00598">
    <property type="entry name" value="HTHMARR"/>
</dbReference>
<gene>
    <name evidence="5" type="ORF">Q4494_04380</name>
</gene>
<dbReference type="InterPro" id="IPR023187">
    <property type="entry name" value="Tscrpt_reg_MarR-type_CS"/>
</dbReference>
<evidence type="ECO:0000313" key="6">
    <source>
        <dbReference type="Proteomes" id="UP001169823"/>
    </source>
</evidence>
<dbReference type="PROSITE" id="PS50995">
    <property type="entry name" value="HTH_MARR_2"/>
    <property type="match status" value="1"/>
</dbReference>
<keyword evidence="3" id="KW-0804">Transcription</keyword>
<name>A0AAW7XQM3_9RHOB</name>
<dbReference type="Pfam" id="PF12802">
    <property type="entry name" value="MarR_2"/>
    <property type="match status" value="1"/>
</dbReference>
<dbReference type="PANTHER" id="PTHR33164:SF43">
    <property type="entry name" value="HTH-TYPE TRANSCRIPTIONAL REPRESSOR YETL"/>
    <property type="match status" value="1"/>
</dbReference>
<keyword evidence="1" id="KW-0805">Transcription regulation</keyword>
<evidence type="ECO:0000256" key="3">
    <source>
        <dbReference type="ARBA" id="ARBA00023163"/>
    </source>
</evidence>
<reference evidence="5" key="1">
    <citation type="submission" date="2023-07" db="EMBL/GenBank/DDBJ databases">
        <title>Genome content predicts the carbon catabolic preferences of heterotrophic bacteria.</title>
        <authorList>
            <person name="Gralka M."/>
        </authorList>
    </citation>
    <scope>NUCLEOTIDE SEQUENCE</scope>
    <source>
        <strain evidence="5">I2M02</strain>
    </source>
</reference>
<dbReference type="EMBL" id="JAUOPJ010000003">
    <property type="protein sequence ID" value="MDO6456305.1"/>
    <property type="molecule type" value="Genomic_DNA"/>
</dbReference>
<proteinExistence type="predicted"/>
<dbReference type="Proteomes" id="UP001169823">
    <property type="component" value="Unassembled WGS sequence"/>
</dbReference>
<dbReference type="SUPFAM" id="SSF46785">
    <property type="entry name" value="Winged helix' DNA-binding domain"/>
    <property type="match status" value="1"/>
</dbReference>
<dbReference type="PROSITE" id="PS01117">
    <property type="entry name" value="HTH_MARR_1"/>
    <property type="match status" value="1"/>
</dbReference>
<dbReference type="Gene3D" id="1.10.10.10">
    <property type="entry name" value="Winged helix-like DNA-binding domain superfamily/Winged helix DNA-binding domain"/>
    <property type="match status" value="1"/>
</dbReference>
<organism evidence="5 6">
    <name type="scientific">Celeribacter halophilus</name>
    <dbReference type="NCBI Taxonomy" id="576117"/>
    <lineage>
        <taxon>Bacteria</taxon>
        <taxon>Pseudomonadati</taxon>
        <taxon>Pseudomonadota</taxon>
        <taxon>Alphaproteobacteria</taxon>
        <taxon>Rhodobacterales</taxon>
        <taxon>Roseobacteraceae</taxon>
        <taxon>Celeribacter</taxon>
    </lineage>
</organism>
<dbReference type="InterPro" id="IPR036390">
    <property type="entry name" value="WH_DNA-bd_sf"/>
</dbReference>
<dbReference type="RefSeq" id="WP_303494471.1">
    <property type="nucleotide sequence ID" value="NZ_JAUOPJ010000003.1"/>
</dbReference>
<dbReference type="GO" id="GO:0006950">
    <property type="term" value="P:response to stress"/>
    <property type="evidence" value="ECO:0007669"/>
    <property type="project" value="TreeGrafter"/>
</dbReference>
<evidence type="ECO:0000259" key="4">
    <source>
        <dbReference type="PROSITE" id="PS50995"/>
    </source>
</evidence>
<accession>A0AAW7XQM3</accession>
<dbReference type="SMART" id="SM00347">
    <property type="entry name" value="HTH_MARR"/>
    <property type="match status" value="1"/>
</dbReference>
<dbReference type="InterPro" id="IPR000835">
    <property type="entry name" value="HTH_MarR-typ"/>
</dbReference>
<evidence type="ECO:0000256" key="1">
    <source>
        <dbReference type="ARBA" id="ARBA00023015"/>
    </source>
</evidence>